<dbReference type="PANTHER" id="PTHR43163">
    <property type="entry name" value="DIPEPTIDE TRANSPORT SYSTEM PERMEASE PROTEIN DPPB-RELATED"/>
    <property type="match status" value="1"/>
</dbReference>
<proteinExistence type="inferred from homology"/>
<comment type="similarity">
    <text evidence="7">Belongs to the binding-protein-dependent transport system permease family.</text>
</comment>
<feature type="transmembrane region" description="Helical" evidence="7">
    <location>
        <begin position="203"/>
        <end position="221"/>
    </location>
</feature>
<dbReference type="PROSITE" id="PS50928">
    <property type="entry name" value="ABC_TM1"/>
    <property type="match status" value="1"/>
</dbReference>
<keyword evidence="6 7" id="KW-0472">Membrane</keyword>
<evidence type="ECO:0000256" key="1">
    <source>
        <dbReference type="ARBA" id="ARBA00004651"/>
    </source>
</evidence>
<sequence>MLRFTVRRVLQLAVVIAVLALLLFAWLRSLPGGPASALCGDRCSEAARAQLQTSLGLDRSLPVQLGSFVGRVVRGDFGTSTGVQPGVSASQIFLDRFPATVELALAAIVLAVVLGVPLGYLSARRRGTWLDNVGVVGSLIGVAVPVFFLAFLLKYVFAVKLGWLPSAGRQAVDINSTTVTGFATLDGLLTGEYDATLDALKHLVLPAVTLATIPFAVVFRITRAAVLDVLDEDYVRTAEAKGLLARTIRSRHVLRNAMLPVVTTIGLQVGALLAGAVLTETVFAYRGLGDALATAFRERDYSVLQVLILAAAIVYVVVNLLVDLSYALIDPRVRTR</sequence>
<dbReference type="InterPro" id="IPR035906">
    <property type="entry name" value="MetI-like_sf"/>
</dbReference>
<dbReference type="SUPFAM" id="SSF161098">
    <property type="entry name" value="MetI-like"/>
    <property type="match status" value="1"/>
</dbReference>
<dbReference type="Proteomes" id="UP001164965">
    <property type="component" value="Chromosome"/>
</dbReference>
<gene>
    <name evidence="9" type="ORF">RHODO2019_15400</name>
</gene>
<dbReference type="EMBL" id="CP110615">
    <property type="protein sequence ID" value="UZJ24501.1"/>
    <property type="molecule type" value="Genomic_DNA"/>
</dbReference>
<evidence type="ECO:0000256" key="5">
    <source>
        <dbReference type="ARBA" id="ARBA00022989"/>
    </source>
</evidence>
<dbReference type="InterPro" id="IPR000515">
    <property type="entry name" value="MetI-like"/>
</dbReference>
<feature type="transmembrane region" description="Helical" evidence="7">
    <location>
        <begin position="133"/>
        <end position="157"/>
    </location>
</feature>
<feature type="transmembrane region" description="Helical" evidence="7">
    <location>
        <begin position="257"/>
        <end position="283"/>
    </location>
</feature>
<dbReference type="CDD" id="cd06261">
    <property type="entry name" value="TM_PBP2"/>
    <property type="match status" value="1"/>
</dbReference>
<keyword evidence="4 7" id="KW-0812">Transmembrane</keyword>
<evidence type="ECO:0000259" key="8">
    <source>
        <dbReference type="PROSITE" id="PS50928"/>
    </source>
</evidence>
<feature type="transmembrane region" description="Helical" evidence="7">
    <location>
        <begin position="303"/>
        <end position="329"/>
    </location>
</feature>
<evidence type="ECO:0000256" key="7">
    <source>
        <dbReference type="RuleBase" id="RU363032"/>
    </source>
</evidence>
<evidence type="ECO:0000313" key="10">
    <source>
        <dbReference type="Proteomes" id="UP001164965"/>
    </source>
</evidence>
<reference evidence="9" key="1">
    <citation type="submission" date="2022-10" db="EMBL/GenBank/DDBJ databases">
        <title>Rhodococcus sp.75.</title>
        <authorList>
            <person name="Sun M."/>
        </authorList>
    </citation>
    <scope>NUCLEOTIDE SEQUENCE</scope>
    <source>
        <strain evidence="9">75</strain>
    </source>
</reference>
<dbReference type="Pfam" id="PF19300">
    <property type="entry name" value="BPD_transp_1_N"/>
    <property type="match status" value="1"/>
</dbReference>
<protein>
    <submittedName>
        <fullName evidence="9">ABC transporter permease</fullName>
    </submittedName>
</protein>
<evidence type="ECO:0000256" key="2">
    <source>
        <dbReference type="ARBA" id="ARBA00022448"/>
    </source>
</evidence>
<feature type="transmembrane region" description="Helical" evidence="7">
    <location>
        <begin position="103"/>
        <end position="121"/>
    </location>
</feature>
<keyword evidence="3" id="KW-1003">Cell membrane</keyword>
<feature type="domain" description="ABC transmembrane type-1" evidence="8">
    <location>
        <begin position="97"/>
        <end position="326"/>
    </location>
</feature>
<evidence type="ECO:0000256" key="3">
    <source>
        <dbReference type="ARBA" id="ARBA00022475"/>
    </source>
</evidence>
<dbReference type="InterPro" id="IPR045621">
    <property type="entry name" value="BPD_transp_1_N"/>
</dbReference>
<dbReference type="PANTHER" id="PTHR43163:SF6">
    <property type="entry name" value="DIPEPTIDE TRANSPORT SYSTEM PERMEASE PROTEIN DPPB-RELATED"/>
    <property type="match status" value="1"/>
</dbReference>
<comment type="subcellular location">
    <subcellularLocation>
        <location evidence="1 7">Cell membrane</location>
        <topology evidence="1 7">Multi-pass membrane protein</topology>
    </subcellularLocation>
</comment>
<keyword evidence="5 7" id="KW-1133">Transmembrane helix</keyword>
<dbReference type="Pfam" id="PF00528">
    <property type="entry name" value="BPD_transp_1"/>
    <property type="match status" value="1"/>
</dbReference>
<accession>A0ABY6NZG4</accession>
<evidence type="ECO:0000256" key="6">
    <source>
        <dbReference type="ARBA" id="ARBA00023136"/>
    </source>
</evidence>
<keyword evidence="2 7" id="KW-0813">Transport</keyword>
<organism evidence="9 10">
    <name type="scientific">Rhodococcus antarcticus</name>
    <dbReference type="NCBI Taxonomy" id="2987751"/>
    <lineage>
        <taxon>Bacteria</taxon>
        <taxon>Bacillati</taxon>
        <taxon>Actinomycetota</taxon>
        <taxon>Actinomycetes</taxon>
        <taxon>Mycobacteriales</taxon>
        <taxon>Nocardiaceae</taxon>
        <taxon>Rhodococcus</taxon>
    </lineage>
</organism>
<keyword evidence="10" id="KW-1185">Reference proteome</keyword>
<evidence type="ECO:0000313" key="9">
    <source>
        <dbReference type="EMBL" id="UZJ24501.1"/>
    </source>
</evidence>
<dbReference type="RefSeq" id="WP_265382608.1">
    <property type="nucleotide sequence ID" value="NZ_CP110615.1"/>
</dbReference>
<dbReference type="Gene3D" id="1.10.3720.10">
    <property type="entry name" value="MetI-like"/>
    <property type="match status" value="1"/>
</dbReference>
<evidence type="ECO:0000256" key="4">
    <source>
        <dbReference type="ARBA" id="ARBA00022692"/>
    </source>
</evidence>
<name>A0ABY6NZG4_9NOCA</name>